<reference evidence="1" key="1">
    <citation type="submission" date="2021-03" db="EMBL/GenBank/DDBJ databases">
        <title>Chromosome level genome of the anhydrobiotic midge Polypedilum vanderplanki.</title>
        <authorList>
            <person name="Yoshida Y."/>
            <person name="Kikawada T."/>
            <person name="Gusev O."/>
        </authorList>
    </citation>
    <scope>NUCLEOTIDE SEQUENCE</scope>
    <source>
        <strain evidence="1">NIAS01</strain>
        <tissue evidence="1">Whole body or cell culture</tissue>
    </source>
</reference>
<evidence type="ECO:0000313" key="1">
    <source>
        <dbReference type="EMBL" id="KAG5673600.1"/>
    </source>
</evidence>
<evidence type="ECO:0000313" key="2">
    <source>
        <dbReference type="Proteomes" id="UP001107558"/>
    </source>
</evidence>
<name>A0A9J6BV65_POLVA</name>
<dbReference type="PANTHER" id="PTHR46145">
    <property type="entry name" value="HEPARANASE"/>
    <property type="match status" value="1"/>
</dbReference>
<comment type="caution">
    <text evidence="1">The sequence shown here is derived from an EMBL/GenBank/DDBJ whole genome shotgun (WGS) entry which is preliminary data.</text>
</comment>
<organism evidence="1 2">
    <name type="scientific">Polypedilum vanderplanki</name>
    <name type="common">Sleeping chironomid midge</name>
    <dbReference type="NCBI Taxonomy" id="319348"/>
    <lineage>
        <taxon>Eukaryota</taxon>
        <taxon>Metazoa</taxon>
        <taxon>Ecdysozoa</taxon>
        <taxon>Arthropoda</taxon>
        <taxon>Hexapoda</taxon>
        <taxon>Insecta</taxon>
        <taxon>Pterygota</taxon>
        <taxon>Neoptera</taxon>
        <taxon>Endopterygota</taxon>
        <taxon>Diptera</taxon>
        <taxon>Nematocera</taxon>
        <taxon>Chironomoidea</taxon>
        <taxon>Chironomidae</taxon>
        <taxon>Chironominae</taxon>
        <taxon>Polypedilum</taxon>
        <taxon>Polypedilum</taxon>
    </lineage>
</organism>
<protein>
    <submittedName>
        <fullName evidence="1">Uncharacterized protein</fullName>
    </submittedName>
</protein>
<dbReference type="AlphaFoldDB" id="A0A9J6BV65"/>
<dbReference type="PANTHER" id="PTHR46145:SF4">
    <property type="entry name" value="HEPARANASE"/>
    <property type="match status" value="1"/>
</dbReference>
<dbReference type="GO" id="GO:0031012">
    <property type="term" value="C:extracellular matrix"/>
    <property type="evidence" value="ECO:0007669"/>
    <property type="project" value="TreeGrafter"/>
</dbReference>
<dbReference type="OrthoDB" id="7736742at2759"/>
<keyword evidence="2" id="KW-1185">Reference proteome</keyword>
<dbReference type="GO" id="GO:0005615">
    <property type="term" value="C:extracellular space"/>
    <property type="evidence" value="ECO:0007669"/>
    <property type="project" value="TreeGrafter"/>
</dbReference>
<proteinExistence type="predicted"/>
<dbReference type="EMBL" id="JADBJN010000003">
    <property type="protein sequence ID" value="KAG5673600.1"/>
    <property type="molecule type" value="Genomic_DNA"/>
</dbReference>
<accession>A0A9J6BV65</accession>
<dbReference type="Proteomes" id="UP001107558">
    <property type="component" value="Chromosome 3"/>
</dbReference>
<sequence length="748" mass="85910">MLTPSYLKVNHFVNALRQFDTHEQITSTSAIFQTLNYNKIIPVFVLDYNINTFDPIILLEDLKAAANLKIKECVWELGKSSIDLTDEKSMNKYIDDLKTLKILCESVKRDRKLEWNVAAVLTENINNRIKFNVEGFDFGKISISDVSSKSPIKKEKDQKVWATFSKTSDVIENEKVKRMSKGCDENCLIDGLNLAKFLGEASKKGYDVVYFDSYHDDFKLIINKMHNALIGTKVFNVLGKKSTQSNVYAHCSKKMNGGVTLVGINFANTRAKVNVKLLSGEIKSNSIISQYLLSVADGQVLLNNERFNGTILPAYKFKKISKKVVDFYIPPFSITFWLIKNANIKECIKDESIVSTKSSELLSSSDDLLRQLASMRMKRQINFPKFDLKAFNFKTTGLQNLMPSKLNQRSISDVLLNANTEIYKVAPVEINPLQSSENPSLPKGDVYLLVNDGMKDDYVDAEIQYPIQKSKKTEYSRKKAKTNQYDMQKQQSEAPEFFISHDYVEKPNEKLTRKSTTKRTSQPSEKEVGELFEIELPHINDAPNDQLSANSNHQNIEIKTVMRELEPTHRQSKKALLAAKRKFDQNQLMDLLKDAKLQEVDKTKFTNADEYEIIDLTQADDEYEEYDDNEDGFFDNNNYKVRTRRAAAFDYHQNEIPRYGEHIYDRSSEEFEKEDDEDLFAGVRVYITPRHEIQSSTIKNELETLQPVVINENSSVGVKVVDAFSKSLDDVIYTIHKNIISWWYLFSS</sequence>
<gene>
    <name evidence="1" type="ORF">PVAND_003632</name>
</gene>